<evidence type="ECO:0000313" key="3">
    <source>
        <dbReference type="EMBL" id="ACL69568.1"/>
    </source>
</evidence>
<protein>
    <submittedName>
        <fullName evidence="3">FAD-dependent pyridine nucleotide-disulphide oxidoreductase</fullName>
    </submittedName>
</protein>
<dbReference type="Pfam" id="PF07992">
    <property type="entry name" value="Pyr_redox_2"/>
    <property type="match status" value="1"/>
</dbReference>
<keyword evidence="1" id="KW-0560">Oxidoreductase</keyword>
<proteinExistence type="predicted"/>
<accession>B8CW99</accession>
<dbReference type="HOGENOM" id="CLU_030705_0_0_9"/>
<keyword evidence="4" id="KW-1185">Reference proteome</keyword>
<evidence type="ECO:0000313" key="4">
    <source>
        <dbReference type="Proteomes" id="UP000000719"/>
    </source>
</evidence>
<feature type="domain" description="FAD/NAD(P)-binding" evidence="2">
    <location>
        <begin position="4"/>
        <end position="302"/>
    </location>
</feature>
<dbReference type="RefSeq" id="WP_012635756.1">
    <property type="nucleotide sequence ID" value="NC_011899.1"/>
</dbReference>
<dbReference type="PRINTS" id="PR00368">
    <property type="entry name" value="FADPNR"/>
</dbReference>
<evidence type="ECO:0000259" key="2">
    <source>
        <dbReference type="Pfam" id="PF07992"/>
    </source>
</evidence>
<dbReference type="AlphaFoldDB" id="B8CW99"/>
<dbReference type="InterPro" id="IPR051691">
    <property type="entry name" value="Metab_Enz_Cyan_OpOx_G3PDH"/>
</dbReference>
<sequence length="427" mass="47856">MYNYDLVVVGGGPAGLAAALEAYKNGVNKVLLLERDYYLGGILQQCIHNGFGLDYFKEELTGPEYAERFIEKLGDTKIKVMTETMVVRVTPDKKIYALNKKEGLFVVNARAIVLAMGCRERTREAIRIPGDRPAGIFTAGTAQRYINIEGYIPGREVVILGSGDIGLIMARRLTLEGARVKGVFEIMPYSSGLVRNKVQCLDDFNIPLYLKHTVIRIYGRDRVEKVTVARVDEKFRVIPGSEKDIKCDTLLLSVGLIPENELSKEAGILLDNTTGGPVVNEVRETDIEGIFACGNVLQVHDLVDYVTEEGEITGRAVSSYLNKKRTVRKKPIKLVPEDNVRYIVPHQIDYKDQSRKRVKLFMRVKEPMEKVRVRLLDPQTGNEIVSYPKPIVTPGEMVTVYLPEALIKENMDKIKISINKEEGGGHD</sequence>
<dbReference type="GO" id="GO:0016491">
    <property type="term" value="F:oxidoreductase activity"/>
    <property type="evidence" value="ECO:0007669"/>
    <property type="project" value="UniProtKB-KW"/>
</dbReference>
<reference evidence="3 4" key="1">
    <citation type="journal article" date="2009" name="PLoS ONE">
        <title>Genome analysis of the anaerobic thermohalophilic bacterium Halothermothrix orenii.</title>
        <authorList>
            <person name="Mavromatis K."/>
            <person name="Ivanova N."/>
            <person name="Anderson I."/>
            <person name="Lykidis A."/>
            <person name="Hooper S.D."/>
            <person name="Sun H."/>
            <person name="Kunin V."/>
            <person name="Lapidus A."/>
            <person name="Hugenholtz P."/>
            <person name="Patel B."/>
            <person name="Kyrpides N.C."/>
        </authorList>
    </citation>
    <scope>NUCLEOTIDE SEQUENCE [LARGE SCALE GENOMIC DNA]</scope>
    <source>
        <strain evidence="4">H 168 / OCM 544 / DSM 9562</strain>
    </source>
</reference>
<dbReference type="InterPro" id="IPR036188">
    <property type="entry name" value="FAD/NAD-bd_sf"/>
</dbReference>
<dbReference type="eggNOG" id="COG0446">
    <property type="taxonomic scope" value="Bacteria"/>
</dbReference>
<dbReference type="Gene3D" id="3.50.50.60">
    <property type="entry name" value="FAD/NAD(P)-binding domain"/>
    <property type="match status" value="2"/>
</dbReference>
<dbReference type="SUPFAM" id="SSF51905">
    <property type="entry name" value="FAD/NAD(P)-binding domain"/>
    <property type="match status" value="1"/>
</dbReference>
<dbReference type="InterPro" id="IPR023753">
    <property type="entry name" value="FAD/NAD-binding_dom"/>
</dbReference>
<dbReference type="Proteomes" id="UP000000719">
    <property type="component" value="Chromosome"/>
</dbReference>
<name>B8CW99_HALOH</name>
<dbReference type="EMBL" id="CP001098">
    <property type="protein sequence ID" value="ACL69568.1"/>
    <property type="molecule type" value="Genomic_DNA"/>
</dbReference>
<gene>
    <name evidence="3" type="ordered locus">Hore_08110</name>
</gene>
<dbReference type="PRINTS" id="PR00469">
    <property type="entry name" value="PNDRDTASEII"/>
</dbReference>
<evidence type="ECO:0000256" key="1">
    <source>
        <dbReference type="ARBA" id="ARBA00023002"/>
    </source>
</evidence>
<dbReference type="STRING" id="373903.Hore_08110"/>
<dbReference type="OrthoDB" id="9776839at2"/>
<dbReference type="PANTHER" id="PTHR42949:SF3">
    <property type="entry name" value="ANAEROBIC GLYCEROL-3-PHOSPHATE DEHYDROGENASE SUBUNIT B"/>
    <property type="match status" value="1"/>
</dbReference>
<dbReference type="KEGG" id="hor:Hore_08110"/>
<dbReference type="PANTHER" id="PTHR42949">
    <property type="entry name" value="ANAEROBIC GLYCEROL-3-PHOSPHATE DEHYDROGENASE SUBUNIT B"/>
    <property type="match status" value="1"/>
</dbReference>
<organism evidence="3 4">
    <name type="scientific">Halothermothrix orenii (strain H 168 / OCM 544 / DSM 9562)</name>
    <dbReference type="NCBI Taxonomy" id="373903"/>
    <lineage>
        <taxon>Bacteria</taxon>
        <taxon>Bacillati</taxon>
        <taxon>Bacillota</taxon>
        <taxon>Clostridia</taxon>
        <taxon>Halanaerobiales</taxon>
        <taxon>Halothermotrichaceae</taxon>
        <taxon>Halothermothrix</taxon>
    </lineage>
</organism>